<name>A0ABS5GM51_9GAMM</name>
<dbReference type="PANTHER" id="PTHR30204:SF98">
    <property type="entry name" value="HTH-TYPE TRANSCRIPTIONAL REGULATOR ADHR"/>
    <property type="match status" value="1"/>
</dbReference>
<dbReference type="CDD" id="cd01109">
    <property type="entry name" value="HTH_YyaN"/>
    <property type="match status" value="1"/>
</dbReference>
<keyword evidence="1" id="KW-0238">DNA-binding</keyword>
<keyword evidence="4" id="KW-1185">Reference proteome</keyword>
<protein>
    <submittedName>
        <fullName evidence="3">MerR family transcriptional regulator</fullName>
    </submittedName>
</protein>
<sequence>MKISEVANKTNISIHALRYYEKEGLLLNIRRNESGQRIFDKTDIEWLTWIKRLKSTGMPLAEIKSFAKLRQAGSKTLAERKSLLLTHKINLEQEIARLHGELDIVIYKVDAYDKKILDLE</sequence>
<dbReference type="RefSeq" id="WP_212512802.1">
    <property type="nucleotide sequence ID" value="NZ_CAWQDX010000013.1"/>
</dbReference>
<dbReference type="PANTHER" id="PTHR30204">
    <property type="entry name" value="REDOX-CYCLING DRUG-SENSING TRANSCRIPTIONAL ACTIVATOR SOXR"/>
    <property type="match status" value="1"/>
</dbReference>
<dbReference type="InterPro" id="IPR047057">
    <property type="entry name" value="MerR_fam"/>
</dbReference>
<dbReference type="SUPFAM" id="SSF46955">
    <property type="entry name" value="Putative DNA-binding domain"/>
    <property type="match status" value="1"/>
</dbReference>
<comment type="caution">
    <text evidence="3">The sequence shown here is derived from an EMBL/GenBank/DDBJ whole genome shotgun (WGS) entry which is preliminary data.</text>
</comment>
<dbReference type="PROSITE" id="PS00552">
    <property type="entry name" value="HTH_MERR_1"/>
    <property type="match status" value="1"/>
</dbReference>
<dbReference type="SMART" id="SM00422">
    <property type="entry name" value="HTH_MERR"/>
    <property type="match status" value="1"/>
</dbReference>
<proteinExistence type="predicted"/>
<dbReference type="PROSITE" id="PS50937">
    <property type="entry name" value="HTH_MERR_2"/>
    <property type="match status" value="1"/>
</dbReference>
<dbReference type="InterPro" id="IPR009061">
    <property type="entry name" value="DNA-bd_dom_put_sf"/>
</dbReference>
<evidence type="ECO:0000256" key="1">
    <source>
        <dbReference type="ARBA" id="ARBA00023125"/>
    </source>
</evidence>
<dbReference type="EMBL" id="JAGRZL010000011">
    <property type="protein sequence ID" value="MBR7628203.1"/>
    <property type="molecule type" value="Genomic_DNA"/>
</dbReference>
<dbReference type="Gene3D" id="1.10.1660.10">
    <property type="match status" value="1"/>
</dbReference>
<dbReference type="Proteomes" id="UP000675653">
    <property type="component" value="Unassembled WGS sequence"/>
</dbReference>
<organism evidence="3 4">
    <name type="scientific">Aeromonas popoffii</name>
    <dbReference type="NCBI Taxonomy" id="70856"/>
    <lineage>
        <taxon>Bacteria</taxon>
        <taxon>Pseudomonadati</taxon>
        <taxon>Pseudomonadota</taxon>
        <taxon>Gammaproteobacteria</taxon>
        <taxon>Aeromonadales</taxon>
        <taxon>Aeromonadaceae</taxon>
        <taxon>Aeromonas</taxon>
    </lineage>
</organism>
<evidence type="ECO:0000313" key="3">
    <source>
        <dbReference type="EMBL" id="MBR7628203.1"/>
    </source>
</evidence>
<dbReference type="InterPro" id="IPR000551">
    <property type="entry name" value="MerR-type_HTH_dom"/>
</dbReference>
<feature type="domain" description="HTH merR-type" evidence="2">
    <location>
        <begin position="1"/>
        <end position="69"/>
    </location>
</feature>
<accession>A0ABS5GM51</accession>
<dbReference type="Pfam" id="PF13411">
    <property type="entry name" value="MerR_1"/>
    <property type="match status" value="1"/>
</dbReference>
<evidence type="ECO:0000313" key="4">
    <source>
        <dbReference type="Proteomes" id="UP000675653"/>
    </source>
</evidence>
<gene>
    <name evidence="3" type="ORF">KAT72_03935</name>
</gene>
<evidence type="ECO:0000259" key="2">
    <source>
        <dbReference type="PROSITE" id="PS50937"/>
    </source>
</evidence>
<dbReference type="PRINTS" id="PR00040">
    <property type="entry name" value="HTHMERR"/>
</dbReference>
<reference evidence="3 4" key="1">
    <citation type="submission" date="2021-04" db="EMBL/GenBank/DDBJ databases">
        <title>Draft Genome of Aeromonas popoffii ID682, isolated from a natural water source in Idaho.</title>
        <authorList>
            <person name="Testerman T."/>
            <person name="Graf J."/>
        </authorList>
    </citation>
    <scope>NUCLEOTIDE SEQUENCE [LARGE SCALE GENOMIC DNA]</scope>
    <source>
        <strain evidence="3 4">ID682</strain>
    </source>
</reference>